<organism evidence="7 9">
    <name type="scientific">Didymodactylos carnosus</name>
    <dbReference type="NCBI Taxonomy" id="1234261"/>
    <lineage>
        <taxon>Eukaryota</taxon>
        <taxon>Metazoa</taxon>
        <taxon>Spiralia</taxon>
        <taxon>Gnathifera</taxon>
        <taxon>Rotifera</taxon>
        <taxon>Eurotatoria</taxon>
        <taxon>Bdelloidea</taxon>
        <taxon>Philodinida</taxon>
        <taxon>Philodinidae</taxon>
        <taxon>Didymodactylos</taxon>
    </lineage>
</organism>
<dbReference type="GO" id="GO:0007200">
    <property type="term" value="P:phospholipase C-activating G protein-coupled receptor signaling pathway"/>
    <property type="evidence" value="ECO:0007669"/>
    <property type="project" value="InterPro"/>
</dbReference>
<keyword evidence="2" id="KW-0547">Nucleotide-binding</keyword>
<dbReference type="Proteomes" id="UP000681722">
    <property type="component" value="Unassembled WGS sequence"/>
</dbReference>
<name>A0A815TKM3_9BILA</name>
<protein>
    <recommendedName>
        <fullName evidence="6">Diacylglycerol kinase accessory domain-containing protein</fullName>
    </recommendedName>
</protein>
<dbReference type="InterPro" id="IPR000756">
    <property type="entry name" value="Diacylglycerol_kin_accessory"/>
</dbReference>
<evidence type="ECO:0000313" key="8">
    <source>
        <dbReference type="EMBL" id="CAF4370714.1"/>
    </source>
</evidence>
<dbReference type="AlphaFoldDB" id="A0A815TKM3"/>
<evidence type="ECO:0000256" key="5">
    <source>
        <dbReference type="SAM" id="MobiDB-lite"/>
    </source>
</evidence>
<keyword evidence="4" id="KW-0067">ATP-binding</keyword>
<dbReference type="EMBL" id="CAJOBC010088606">
    <property type="protein sequence ID" value="CAF4370714.1"/>
    <property type="molecule type" value="Genomic_DNA"/>
</dbReference>
<gene>
    <name evidence="7" type="ORF">GPM918_LOCUS37063</name>
    <name evidence="8" type="ORF">SRO942_LOCUS37821</name>
</gene>
<accession>A0A815TKM3</accession>
<evidence type="ECO:0000256" key="2">
    <source>
        <dbReference type="ARBA" id="ARBA00022741"/>
    </source>
</evidence>
<keyword evidence="1" id="KW-0808">Transferase</keyword>
<evidence type="ECO:0000313" key="9">
    <source>
        <dbReference type="Proteomes" id="UP000663829"/>
    </source>
</evidence>
<dbReference type="OrthoDB" id="5821000at2759"/>
<comment type="caution">
    <text evidence="7">The sequence shown here is derived from an EMBL/GenBank/DDBJ whole genome shotgun (WGS) entry which is preliminary data.</text>
</comment>
<dbReference type="Proteomes" id="UP000663829">
    <property type="component" value="Unassembled WGS sequence"/>
</dbReference>
<feature type="region of interest" description="Disordered" evidence="5">
    <location>
        <begin position="257"/>
        <end position="277"/>
    </location>
</feature>
<dbReference type="GO" id="GO:0005524">
    <property type="term" value="F:ATP binding"/>
    <property type="evidence" value="ECO:0007669"/>
    <property type="project" value="UniProtKB-KW"/>
</dbReference>
<feature type="non-terminal residue" evidence="7">
    <location>
        <position position="1"/>
    </location>
</feature>
<reference evidence="7" key="1">
    <citation type="submission" date="2021-02" db="EMBL/GenBank/DDBJ databases">
        <authorList>
            <person name="Nowell W R."/>
        </authorList>
    </citation>
    <scope>NUCLEOTIDE SEQUENCE</scope>
</reference>
<evidence type="ECO:0000313" key="7">
    <source>
        <dbReference type="EMBL" id="CAF1509889.1"/>
    </source>
</evidence>
<dbReference type="EMBL" id="CAJNOQ010023069">
    <property type="protein sequence ID" value="CAF1509889.1"/>
    <property type="molecule type" value="Genomic_DNA"/>
</dbReference>
<evidence type="ECO:0000259" key="6">
    <source>
        <dbReference type="SMART" id="SM00045"/>
    </source>
</evidence>
<dbReference type="PANTHER" id="PTHR11255:SF109">
    <property type="entry name" value="DIACYLGLYCEROL KINASE ETA"/>
    <property type="match status" value="1"/>
</dbReference>
<evidence type="ECO:0000256" key="4">
    <source>
        <dbReference type="ARBA" id="ARBA00022840"/>
    </source>
</evidence>
<dbReference type="SMART" id="SM00045">
    <property type="entry name" value="DAGKa"/>
    <property type="match status" value="1"/>
</dbReference>
<proteinExistence type="predicted"/>
<sequence>MLDRWSILVHEKKTTHERLDLKEMVFKVQEFIIYHIGRILQSDKSSEIILSSKVVTSEINQLITHFKDNGKLSDIVLTKKLDSFISTLKHGLKNFDNLTKQDSNRSSGSTICSEVRVTRVLYRRKQILRRANSLKRALKQIFDLTRKVTLPSSTILKPTINNSILSELNDYKQSTDAPPLALEESSIASSSTISQPYIAQDESLISKSTLTKQRSCIPSISISIDSPQSSNCDETSFNSSSSLSSCIEKSLTMNNSEIESSYESSEDSGIQKNPSSTTHCARYSNYLSPYPCRPSRTYSPSAESRTPSPRISKKYSISMCNSNFLASSSTSQNVIGQALLASSDLCGALISLPSYENIPIEYFKEKVVMNNYFGIGLDAKVCLDFHLKREKHPEQCRSRLKNQMWFGWMGGREFLKRSCQNLEEHVILICDEIRIPLKNVH</sequence>
<dbReference type="GO" id="GO:0004143">
    <property type="term" value="F:ATP-dependent diacylglycerol kinase activity"/>
    <property type="evidence" value="ECO:0007669"/>
    <property type="project" value="InterPro"/>
</dbReference>
<evidence type="ECO:0000256" key="3">
    <source>
        <dbReference type="ARBA" id="ARBA00022777"/>
    </source>
</evidence>
<feature type="domain" description="Diacylglycerol kinase accessory" evidence="6">
    <location>
        <begin position="368"/>
        <end position="441"/>
    </location>
</feature>
<keyword evidence="3" id="KW-0418">Kinase</keyword>
<keyword evidence="9" id="KW-1185">Reference proteome</keyword>
<dbReference type="Pfam" id="PF00609">
    <property type="entry name" value="DAGK_acc"/>
    <property type="match status" value="1"/>
</dbReference>
<evidence type="ECO:0000256" key="1">
    <source>
        <dbReference type="ARBA" id="ARBA00022679"/>
    </source>
</evidence>
<dbReference type="GO" id="GO:0005886">
    <property type="term" value="C:plasma membrane"/>
    <property type="evidence" value="ECO:0007669"/>
    <property type="project" value="TreeGrafter"/>
</dbReference>
<dbReference type="PANTHER" id="PTHR11255">
    <property type="entry name" value="DIACYLGLYCEROL KINASE"/>
    <property type="match status" value="1"/>
</dbReference>
<dbReference type="InterPro" id="IPR037607">
    <property type="entry name" value="DGK"/>
</dbReference>